<keyword evidence="3" id="KW-1185">Reference proteome</keyword>
<accession>A0A9P5MSY8</accession>
<dbReference type="Proteomes" id="UP000759537">
    <property type="component" value="Unassembled WGS sequence"/>
</dbReference>
<name>A0A9P5MSY8_9AGAM</name>
<evidence type="ECO:0000313" key="3">
    <source>
        <dbReference type="Proteomes" id="UP000759537"/>
    </source>
</evidence>
<feature type="region of interest" description="Disordered" evidence="1">
    <location>
        <begin position="35"/>
        <end position="61"/>
    </location>
</feature>
<proteinExistence type="predicted"/>
<evidence type="ECO:0000256" key="1">
    <source>
        <dbReference type="SAM" id="MobiDB-lite"/>
    </source>
</evidence>
<organism evidence="2 3">
    <name type="scientific">Russula ochroleuca</name>
    <dbReference type="NCBI Taxonomy" id="152965"/>
    <lineage>
        <taxon>Eukaryota</taxon>
        <taxon>Fungi</taxon>
        <taxon>Dikarya</taxon>
        <taxon>Basidiomycota</taxon>
        <taxon>Agaricomycotina</taxon>
        <taxon>Agaricomycetes</taxon>
        <taxon>Russulales</taxon>
        <taxon>Russulaceae</taxon>
        <taxon>Russula</taxon>
    </lineage>
</organism>
<feature type="compositionally biased region" description="Basic and acidic residues" evidence="1">
    <location>
        <begin position="48"/>
        <end position="61"/>
    </location>
</feature>
<dbReference type="AlphaFoldDB" id="A0A9P5MSY8"/>
<comment type="caution">
    <text evidence="2">The sequence shown here is derived from an EMBL/GenBank/DDBJ whole genome shotgun (WGS) entry which is preliminary data.</text>
</comment>
<reference evidence="2" key="1">
    <citation type="submission" date="2019-10" db="EMBL/GenBank/DDBJ databases">
        <authorList>
            <consortium name="DOE Joint Genome Institute"/>
            <person name="Kuo A."/>
            <person name="Miyauchi S."/>
            <person name="Kiss E."/>
            <person name="Drula E."/>
            <person name="Kohler A."/>
            <person name="Sanchez-Garcia M."/>
            <person name="Andreopoulos B."/>
            <person name="Barry K.W."/>
            <person name="Bonito G."/>
            <person name="Buee M."/>
            <person name="Carver A."/>
            <person name="Chen C."/>
            <person name="Cichocki N."/>
            <person name="Clum A."/>
            <person name="Culley D."/>
            <person name="Crous P.W."/>
            <person name="Fauchery L."/>
            <person name="Girlanda M."/>
            <person name="Hayes R."/>
            <person name="Keri Z."/>
            <person name="LaButti K."/>
            <person name="Lipzen A."/>
            <person name="Lombard V."/>
            <person name="Magnuson J."/>
            <person name="Maillard F."/>
            <person name="Morin E."/>
            <person name="Murat C."/>
            <person name="Nolan M."/>
            <person name="Ohm R."/>
            <person name="Pangilinan J."/>
            <person name="Pereira M."/>
            <person name="Perotto S."/>
            <person name="Peter M."/>
            <person name="Riley R."/>
            <person name="Sitrit Y."/>
            <person name="Stielow B."/>
            <person name="Szollosi G."/>
            <person name="Zifcakova L."/>
            <person name="Stursova M."/>
            <person name="Spatafora J.W."/>
            <person name="Tedersoo L."/>
            <person name="Vaario L.-M."/>
            <person name="Yamada A."/>
            <person name="Yan M."/>
            <person name="Wang P."/>
            <person name="Xu J."/>
            <person name="Bruns T."/>
            <person name="Baldrian P."/>
            <person name="Vilgalys R."/>
            <person name="Henrissat B."/>
            <person name="Grigoriev I.V."/>
            <person name="Hibbett D."/>
            <person name="Nagy L.G."/>
            <person name="Martin F.M."/>
        </authorList>
    </citation>
    <scope>NUCLEOTIDE SEQUENCE</scope>
    <source>
        <strain evidence="2">Prilba</strain>
    </source>
</reference>
<sequence length="202" mass="22115">MSSAAKSRVARHANLNVQGRVSVVLGNGRASTSFYASSKNLPGGDNARGNEHELDQHGDDRRKSEAYTFCLPRSNTMRPFHLSPVSRRGIPPVPLTVRVRDRSSWAHCGVHLSCPAVTLFPPTFPVRSRLALRLENPLDAPLCGLSLPEPTRARRSYLCPSPRQRSTRSRLTGSTSTVGDTSIDWIVPDSTIPYASKVSATR</sequence>
<feature type="region of interest" description="Disordered" evidence="1">
    <location>
        <begin position="155"/>
        <end position="177"/>
    </location>
</feature>
<gene>
    <name evidence="2" type="ORF">DFH94DRAFT_93369</name>
</gene>
<protein>
    <submittedName>
        <fullName evidence="2">Uncharacterized protein</fullName>
    </submittedName>
</protein>
<evidence type="ECO:0000313" key="2">
    <source>
        <dbReference type="EMBL" id="KAF8477807.1"/>
    </source>
</evidence>
<dbReference type="EMBL" id="WHVB01000013">
    <property type="protein sequence ID" value="KAF8477807.1"/>
    <property type="molecule type" value="Genomic_DNA"/>
</dbReference>
<reference evidence="2" key="2">
    <citation type="journal article" date="2020" name="Nat. Commun.">
        <title>Large-scale genome sequencing of mycorrhizal fungi provides insights into the early evolution of symbiotic traits.</title>
        <authorList>
            <person name="Miyauchi S."/>
            <person name="Kiss E."/>
            <person name="Kuo A."/>
            <person name="Drula E."/>
            <person name="Kohler A."/>
            <person name="Sanchez-Garcia M."/>
            <person name="Morin E."/>
            <person name="Andreopoulos B."/>
            <person name="Barry K.W."/>
            <person name="Bonito G."/>
            <person name="Buee M."/>
            <person name="Carver A."/>
            <person name="Chen C."/>
            <person name="Cichocki N."/>
            <person name="Clum A."/>
            <person name="Culley D."/>
            <person name="Crous P.W."/>
            <person name="Fauchery L."/>
            <person name="Girlanda M."/>
            <person name="Hayes R.D."/>
            <person name="Keri Z."/>
            <person name="LaButti K."/>
            <person name="Lipzen A."/>
            <person name="Lombard V."/>
            <person name="Magnuson J."/>
            <person name="Maillard F."/>
            <person name="Murat C."/>
            <person name="Nolan M."/>
            <person name="Ohm R.A."/>
            <person name="Pangilinan J."/>
            <person name="Pereira M.F."/>
            <person name="Perotto S."/>
            <person name="Peter M."/>
            <person name="Pfister S."/>
            <person name="Riley R."/>
            <person name="Sitrit Y."/>
            <person name="Stielow J.B."/>
            <person name="Szollosi G."/>
            <person name="Zifcakova L."/>
            <person name="Stursova M."/>
            <person name="Spatafora J.W."/>
            <person name="Tedersoo L."/>
            <person name="Vaario L.M."/>
            <person name="Yamada A."/>
            <person name="Yan M."/>
            <person name="Wang P."/>
            <person name="Xu J."/>
            <person name="Bruns T."/>
            <person name="Baldrian P."/>
            <person name="Vilgalys R."/>
            <person name="Dunand C."/>
            <person name="Henrissat B."/>
            <person name="Grigoriev I.V."/>
            <person name="Hibbett D."/>
            <person name="Nagy L.G."/>
            <person name="Martin F.M."/>
        </authorList>
    </citation>
    <scope>NUCLEOTIDE SEQUENCE</scope>
    <source>
        <strain evidence="2">Prilba</strain>
    </source>
</reference>